<accession>A0A6J1S8A8</accession>
<dbReference type="SUPFAM" id="SSF144232">
    <property type="entry name" value="HIT/MYND zinc finger-like"/>
    <property type="match status" value="1"/>
</dbReference>
<dbReference type="PROSITE" id="PS50181">
    <property type="entry name" value="FBOX"/>
    <property type="match status" value="1"/>
</dbReference>
<name>A0A6J1S8A8_FRAOC</name>
<dbReference type="GeneID" id="113204138"/>
<dbReference type="InterPro" id="IPR036047">
    <property type="entry name" value="F-box-like_dom_sf"/>
</dbReference>
<gene>
    <name evidence="4" type="primary">LOC113204138</name>
</gene>
<dbReference type="Proteomes" id="UP000504606">
    <property type="component" value="Unplaced"/>
</dbReference>
<dbReference type="SUPFAM" id="SSF81383">
    <property type="entry name" value="F-box domain"/>
    <property type="match status" value="1"/>
</dbReference>
<reference evidence="4" key="1">
    <citation type="journal article" date="2018" name="Proc. Natl. Acad. Sci. U.S.A.">
        <title>Phylogenomics and the evolution of hemipteroid insects.</title>
        <authorList>
            <person name="Johnson K.P."/>
            <person name="Dietrich C.H."/>
            <person name="Friedrich F."/>
            <person name="Beutel R.G."/>
            <person name="Wipfler B."/>
            <person name="Peters R.S."/>
            <person name="Allen J.M."/>
            <person name="Petersen M."/>
            <person name="Donath A."/>
            <person name="Walden K.K."/>
            <person name="Kozlov A.M."/>
            <person name="Podsiadlowski L."/>
            <person name="Mayer C."/>
            <person name="Meusemann K."/>
            <person name="Vasilikopoulos A."/>
            <person name="Waterhouse R.M."/>
            <person name="Cameron S.L."/>
            <person name="Weirauch C."/>
            <person name="Swanson D.R."/>
            <person name="Percy D.M."/>
            <person name="Hardy N.B."/>
            <person name="Terry I."/>
            <person name="Liu S."/>
            <person name="Zhou X."/>
            <person name="Misof B."/>
            <person name="Robertson H.M."/>
            <person name="Yoshizawa K."/>
        </authorList>
    </citation>
    <scope>NUCLEOTIDE SEQUENCE</scope>
    <source>
        <tissue evidence="4">Whole organism</tissue>
    </source>
</reference>
<dbReference type="RefSeq" id="XP_026274951.2">
    <property type="nucleotide sequence ID" value="XM_026419166.2"/>
</dbReference>
<dbReference type="Gene3D" id="1.20.1280.50">
    <property type="match status" value="1"/>
</dbReference>
<evidence type="ECO:0000256" key="1">
    <source>
        <dbReference type="SAM" id="MobiDB-lite"/>
    </source>
</evidence>
<dbReference type="OrthoDB" id="10391872at2759"/>
<dbReference type="AlphaFoldDB" id="A0A6J1S8A8"/>
<evidence type="ECO:0000259" key="2">
    <source>
        <dbReference type="PROSITE" id="PS50181"/>
    </source>
</evidence>
<dbReference type="KEGG" id="foc:113204138"/>
<dbReference type="InterPro" id="IPR032675">
    <property type="entry name" value="LRR_dom_sf"/>
</dbReference>
<proteinExistence type="predicted"/>
<dbReference type="InterPro" id="IPR001810">
    <property type="entry name" value="F-box_dom"/>
</dbReference>
<dbReference type="Gene3D" id="3.80.10.10">
    <property type="entry name" value="Ribonuclease Inhibitor"/>
    <property type="match status" value="1"/>
</dbReference>
<dbReference type="Pfam" id="PF12937">
    <property type="entry name" value="F-box-like"/>
    <property type="match status" value="1"/>
</dbReference>
<feature type="domain" description="F-box" evidence="2">
    <location>
        <begin position="80"/>
        <end position="126"/>
    </location>
</feature>
<evidence type="ECO:0000313" key="4">
    <source>
        <dbReference type="RefSeq" id="XP_026274951.2"/>
    </source>
</evidence>
<keyword evidence="3" id="KW-1185">Reference proteome</keyword>
<dbReference type="PANTHER" id="PTHR38926:SF5">
    <property type="entry name" value="F-BOX AND LEUCINE-RICH REPEAT PROTEIN 6"/>
    <property type="match status" value="1"/>
</dbReference>
<feature type="compositionally biased region" description="Acidic residues" evidence="1">
    <location>
        <begin position="512"/>
        <end position="528"/>
    </location>
</feature>
<feature type="compositionally biased region" description="Low complexity" evidence="1">
    <location>
        <begin position="529"/>
        <end position="547"/>
    </location>
</feature>
<dbReference type="PANTHER" id="PTHR38926">
    <property type="entry name" value="F-BOX DOMAIN CONTAINING PROTEIN, EXPRESSED"/>
    <property type="match status" value="1"/>
</dbReference>
<dbReference type="SUPFAM" id="SSF52047">
    <property type="entry name" value="RNI-like"/>
    <property type="match status" value="1"/>
</dbReference>
<reference evidence="4" key="2">
    <citation type="submission" date="2025-08" db="UniProtKB">
        <authorList>
            <consortium name="RefSeq"/>
        </authorList>
    </citation>
    <scope>IDENTIFICATION</scope>
    <source>
        <tissue evidence="4">Whole organism</tissue>
    </source>
</reference>
<evidence type="ECO:0000313" key="3">
    <source>
        <dbReference type="Proteomes" id="UP000504606"/>
    </source>
</evidence>
<sequence length="555" mass="61880">MVDPAIQGHTCVACGAPAVLACPTCHDEFYCSERHITEPYRTEKHDLICAWNVREAERERARAAGRCDSPEAAGPPVVQASPLLALGNGLLFQLCRYLPPRDLMRLGLVCRVLRAVCRDPRAWAHVTLTPGYSHDYRSKEKGLLDLLVLKIAPAVHTMRVAYEWPAVNLSRYTNEAKVLEIEFEDATGELVEDYDKKRLFHTIHHYRNSLEVVKLSCLHEMEVLHLIDRMPRVRELYIEGNLVKVYPGSSKVVSSLKLGRTVSGAVVGELIRANRATLESFSVDMYRSDRNQWLHYDGSDPKSPLWKELTKCKGLKRMSLTPPITLINSFPQLRSFSIHEFGDEKHISVKRIFSKSPVLKKLEKLSLGMGYHGHRGLLQIVGSNCTAVRELAILFRSSGRMDFVNVHVDVPRDLHVILGSMSNLQKLTLSVARVPSTVLDGIAQGALPKLTHLKLNSCGVTSKGREALTRLRDQRSGLEVDAKVSKAHTEHDSVWDWIPPRCEQAMCQAPSECDEDDPVSEADSDADSDAGSSGGFPSTDSTFFDDFACVDSDSD</sequence>
<feature type="region of interest" description="Disordered" evidence="1">
    <location>
        <begin position="508"/>
        <end position="555"/>
    </location>
</feature>
<organism evidence="3 4">
    <name type="scientific">Frankliniella occidentalis</name>
    <name type="common">Western flower thrips</name>
    <name type="synonym">Euthrips occidentalis</name>
    <dbReference type="NCBI Taxonomy" id="133901"/>
    <lineage>
        <taxon>Eukaryota</taxon>
        <taxon>Metazoa</taxon>
        <taxon>Ecdysozoa</taxon>
        <taxon>Arthropoda</taxon>
        <taxon>Hexapoda</taxon>
        <taxon>Insecta</taxon>
        <taxon>Pterygota</taxon>
        <taxon>Neoptera</taxon>
        <taxon>Paraneoptera</taxon>
        <taxon>Thysanoptera</taxon>
        <taxon>Terebrantia</taxon>
        <taxon>Thripoidea</taxon>
        <taxon>Thripidae</taxon>
        <taxon>Frankliniella</taxon>
    </lineage>
</organism>
<protein>
    <submittedName>
        <fullName evidence="4">Uncharacterized protein LOC113204138</fullName>
    </submittedName>
</protein>